<dbReference type="EMBL" id="BPQB01000004">
    <property type="protein sequence ID" value="GJE86539.1"/>
    <property type="molecule type" value="Genomic_DNA"/>
</dbReference>
<dbReference type="InterPro" id="IPR002401">
    <property type="entry name" value="Cyt_P450_E_grp-I"/>
</dbReference>
<evidence type="ECO:0000256" key="5">
    <source>
        <dbReference type="ARBA" id="ARBA00022617"/>
    </source>
</evidence>
<evidence type="ECO:0000256" key="11">
    <source>
        <dbReference type="ARBA" id="ARBA00023033"/>
    </source>
</evidence>
<protein>
    <submittedName>
        <fullName evidence="16">Cytochrome P450</fullName>
    </submittedName>
</protein>
<dbReference type="GO" id="GO:0004497">
    <property type="term" value="F:monooxygenase activity"/>
    <property type="evidence" value="ECO:0007669"/>
    <property type="project" value="UniProtKB-KW"/>
</dbReference>
<dbReference type="PANTHER" id="PTHR46300:SF7">
    <property type="entry name" value="P450, PUTATIVE (EUROFUNG)-RELATED"/>
    <property type="match status" value="1"/>
</dbReference>
<sequence length="510" mass="57410">MFSGLTYFNFALGGLAVVLLQTYISRSRQRARYPPGPKGLPVIGNVLDMPKEHEWLTFASWGEKYGDIVYLSLLGQPMVVLNSAKHAVALLDKRSNIYSDRPVLTMGGELVGWNKILALVPYGERFREYRRFMAKLVGTKTQMERHLPLVEHETRNFLRRILRHPDNVAANIRKTAGAVILTLSHGYKIQEENDPYVALVDRAMQQFTIATTPGAFLVDVFPLLRHVPAWFPGASFKVKAREWKDTLETMADVPHTYVKEQMANNAEIPNFTSELLRDEKIDDEKEFNIKWSAASLYSGGADTTVSAIHTFFLTMVLFPHVQKCAQAEIDSVIGSDRLPTFADRPNLPYVEGVFKEALRWHPIGPLGLPHRLTQDDVYEGYLLPKGTLLIANIWKFLHDPEVYPNPSDFDPMRHCPEDGKAAAPDPRNYCFGFGRRICPGLHLADASVWLACAMVLAAFDIEKPVVDGKVIEIHPEYTSGTVSHPKPFKCTIKPRSSRARALIVGDEEQA</sequence>
<accession>A0A9P3G2N2</accession>
<evidence type="ECO:0000256" key="8">
    <source>
        <dbReference type="ARBA" id="ARBA00022989"/>
    </source>
</evidence>
<dbReference type="InterPro" id="IPR017972">
    <property type="entry name" value="Cyt_P450_CS"/>
</dbReference>
<keyword evidence="5 13" id="KW-0349">Heme</keyword>
<dbReference type="AlphaFoldDB" id="A0A9P3G2N2"/>
<keyword evidence="9 14" id="KW-0560">Oxidoreductase</keyword>
<evidence type="ECO:0000313" key="17">
    <source>
        <dbReference type="Proteomes" id="UP000703269"/>
    </source>
</evidence>
<evidence type="ECO:0000313" key="16">
    <source>
        <dbReference type="EMBL" id="GJE86539.1"/>
    </source>
</evidence>
<evidence type="ECO:0000256" key="9">
    <source>
        <dbReference type="ARBA" id="ARBA00023002"/>
    </source>
</evidence>
<evidence type="ECO:0000256" key="1">
    <source>
        <dbReference type="ARBA" id="ARBA00001971"/>
    </source>
</evidence>
<feature type="binding site" description="axial binding residue" evidence="13">
    <location>
        <position position="438"/>
    </location>
    <ligand>
        <name>heme</name>
        <dbReference type="ChEBI" id="CHEBI:30413"/>
    </ligand>
    <ligandPart>
        <name>Fe</name>
        <dbReference type="ChEBI" id="CHEBI:18248"/>
    </ligandPart>
</feature>
<dbReference type="PROSITE" id="PS00086">
    <property type="entry name" value="CYTOCHROME_P450"/>
    <property type="match status" value="1"/>
</dbReference>
<keyword evidence="6 15" id="KW-0812">Transmembrane</keyword>
<evidence type="ECO:0000256" key="15">
    <source>
        <dbReference type="SAM" id="Phobius"/>
    </source>
</evidence>
<keyword evidence="12 15" id="KW-0472">Membrane</keyword>
<dbReference type="GO" id="GO:0016705">
    <property type="term" value="F:oxidoreductase activity, acting on paired donors, with incorporation or reduction of molecular oxygen"/>
    <property type="evidence" value="ECO:0007669"/>
    <property type="project" value="InterPro"/>
</dbReference>
<reference evidence="16 17" key="1">
    <citation type="submission" date="2021-08" db="EMBL/GenBank/DDBJ databases">
        <title>Draft Genome Sequence of Phanerochaete sordida strain YK-624.</title>
        <authorList>
            <person name="Mori T."/>
            <person name="Dohra H."/>
            <person name="Suzuki T."/>
            <person name="Kawagishi H."/>
            <person name="Hirai H."/>
        </authorList>
    </citation>
    <scope>NUCLEOTIDE SEQUENCE [LARGE SCALE GENOMIC DNA]</scope>
    <source>
        <strain evidence="16 17">YK-624</strain>
    </source>
</reference>
<dbReference type="CDD" id="cd11065">
    <property type="entry name" value="CYP64-like"/>
    <property type="match status" value="1"/>
</dbReference>
<dbReference type="Gene3D" id="1.10.630.10">
    <property type="entry name" value="Cytochrome P450"/>
    <property type="match status" value="1"/>
</dbReference>
<feature type="transmembrane region" description="Helical" evidence="15">
    <location>
        <begin position="6"/>
        <end position="24"/>
    </location>
</feature>
<proteinExistence type="inferred from homology"/>
<comment type="subcellular location">
    <subcellularLocation>
        <location evidence="2">Membrane</location>
        <topology evidence="2">Single-pass membrane protein</topology>
    </subcellularLocation>
</comment>
<dbReference type="InterPro" id="IPR036396">
    <property type="entry name" value="Cyt_P450_sf"/>
</dbReference>
<comment type="caution">
    <text evidence="16">The sequence shown here is derived from an EMBL/GenBank/DDBJ whole genome shotgun (WGS) entry which is preliminary data.</text>
</comment>
<dbReference type="SUPFAM" id="SSF48264">
    <property type="entry name" value="Cytochrome P450"/>
    <property type="match status" value="1"/>
</dbReference>
<dbReference type="PRINTS" id="PR00463">
    <property type="entry name" value="EP450I"/>
</dbReference>
<evidence type="ECO:0000256" key="4">
    <source>
        <dbReference type="ARBA" id="ARBA00010617"/>
    </source>
</evidence>
<dbReference type="InterPro" id="IPR001128">
    <property type="entry name" value="Cyt_P450"/>
</dbReference>
<dbReference type="PANTHER" id="PTHR46300">
    <property type="entry name" value="P450, PUTATIVE (EUROFUNG)-RELATED-RELATED"/>
    <property type="match status" value="1"/>
</dbReference>
<comment type="cofactor">
    <cofactor evidence="1 13">
        <name>heme</name>
        <dbReference type="ChEBI" id="CHEBI:30413"/>
    </cofactor>
</comment>
<evidence type="ECO:0000256" key="2">
    <source>
        <dbReference type="ARBA" id="ARBA00004167"/>
    </source>
</evidence>
<evidence type="ECO:0000256" key="10">
    <source>
        <dbReference type="ARBA" id="ARBA00023004"/>
    </source>
</evidence>
<evidence type="ECO:0000256" key="13">
    <source>
        <dbReference type="PIRSR" id="PIRSR602401-1"/>
    </source>
</evidence>
<keyword evidence="7 13" id="KW-0479">Metal-binding</keyword>
<dbReference type="OrthoDB" id="2789670at2759"/>
<evidence type="ECO:0000256" key="7">
    <source>
        <dbReference type="ARBA" id="ARBA00022723"/>
    </source>
</evidence>
<evidence type="ECO:0000256" key="12">
    <source>
        <dbReference type="ARBA" id="ARBA00023136"/>
    </source>
</evidence>
<organism evidence="16 17">
    <name type="scientific">Phanerochaete sordida</name>
    <dbReference type="NCBI Taxonomy" id="48140"/>
    <lineage>
        <taxon>Eukaryota</taxon>
        <taxon>Fungi</taxon>
        <taxon>Dikarya</taxon>
        <taxon>Basidiomycota</taxon>
        <taxon>Agaricomycotina</taxon>
        <taxon>Agaricomycetes</taxon>
        <taxon>Polyporales</taxon>
        <taxon>Phanerochaetaceae</taxon>
        <taxon>Phanerochaete</taxon>
    </lineage>
</organism>
<dbReference type="GO" id="GO:0016020">
    <property type="term" value="C:membrane"/>
    <property type="evidence" value="ECO:0007669"/>
    <property type="project" value="UniProtKB-SubCell"/>
</dbReference>
<evidence type="ECO:0000256" key="3">
    <source>
        <dbReference type="ARBA" id="ARBA00005179"/>
    </source>
</evidence>
<evidence type="ECO:0000256" key="14">
    <source>
        <dbReference type="RuleBase" id="RU000461"/>
    </source>
</evidence>
<keyword evidence="10 13" id="KW-0408">Iron</keyword>
<dbReference type="Pfam" id="PF00067">
    <property type="entry name" value="p450"/>
    <property type="match status" value="1"/>
</dbReference>
<keyword evidence="11 14" id="KW-0503">Monooxygenase</keyword>
<evidence type="ECO:0000256" key="6">
    <source>
        <dbReference type="ARBA" id="ARBA00022692"/>
    </source>
</evidence>
<dbReference type="InterPro" id="IPR050364">
    <property type="entry name" value="Cytochrome_P450_fung"/>
</dbReference>
<gene>
    <name evidence="16" type="ORF">PsYK624_026190</name>
</gene>
<keyword evidence="17" id="KW-1185">Reference proteome</keyword>
<comment type="pathway">
    <text evidence="3">Secondary metabolite biosynthesis.</text>
</comment>
<name>A0A9P3G2N2_9APHY</name>
<comment type="similarity">
    <text evidence="4 14">Belongs to the cytochrome P450 family.</text>
</comment>
<dbReference type="Proteomes" id="UP000703269">
    <property type="component" value="Unassembled WGS sequence"/>
</dbReference>
<dbReference type="GO" id="GO:0020037">
    <property type="term" value="F:heme binding"/>
    <property type="evidence" value="ECO:0007669"/>
    <property type="project" value="InterPro"/>
</dbReference>
<dbReference type="GO" id="GO:0005506">
    <property type="term" value="F:iron ion binding"/>
    <property type="evidence" value="ECO:0007669"/>
    <property type="project" value="InterPro"/>
</dbReference>
<keyword evidence="8 15" id="KW-1133">Transmembrane helix</keyword>